<evidence type="ECO:0000313" key="3">
    <source>
        <dbReference type="Proteomes" id="UP000092967"/>
    </source>
</evidence>
<dbReference type="PANTHER" id="PTHR42964:SF1">
    <property type="entry name" value="POLYKETIDE BIOSYNTHESIS ENOYL-COA HYDRATASE PKSH-RELATED"/>
    <property type="match status" value="1"/>
</dbReference>
<dbReference type="PANTHER" id="PTHR42964">
    <property type="entry name" value="ENOYL-COA HYDRATASE"/>
    <property type="match status" value="1"/>
</dbReference>
<dbReference type="Gene3D" id="3.90.226.10">
    <property type="entry name" value="2-enoyl-CoA Hydratase, Chain A, domain 1"/>
    <property type="match status" value="1"/>
</dbReference>
<dbReference type="SUPFAM" id="SSF52096">
    <property type="entry name" value="ClpP/crotonase"/>
    <property type="match status" value="1"/>
</dbReference>
<dbReference type="InterPro" id="IPR029045">
    <property type="entry name" value="ClpP/crotonase-like_dom_sf"/>
</dbReference>
<dbReference type="CDD" id="cd06558">
    <property type="entry name" value="crotonase-like"/>
    <property type="match status" value="1"/>
</dbReference>
<dbReference type="InterPro" id="IPR001753">
    <property type="entry name" value="Enoyl-CoA_hydra/iso"/>
</dbReference>
<protein>
    <submittedName>
        <fullName evidence="2">Enoyl-CoA hydratase</fullName>
    </submittedName>
</protein>
<proteinExistence type="inferred from homology"/>
<dbReference type="KEGG" id="wfu:AXE80_12700"/>
<evidence type="ECO:0000256" key="1">
    <source>
        <dbReference type="ARBA" id="ARBA00005254"/>
    </source>
</evidence>
<comment type="similarity">
    <text evidence="1">Belongs to the enoyl-CoA hydratase/isomerase family.</text>
</comment>
<name>A0A1B1Y8I6_9FLAO</name>
<keyword evidence="3" id="KW-1185">Reference proteome</keyword>
<dbReference type="AlphaFoldDB" id="A0A1B1Y8I6"/>
<dbReference type="Proteomes" id="UP000092967">
    <property type="component" value="Chromosome"/>
</dbReference>
<evidence type="ECO:0000313" key="2">
    <source>
        <dbReference type="EMBL" id="ANW97091.1"/>
    </source>
</evidence>
<organism evidence="2 3">
    <name type="scientific">Wenyingzhuangia fucanilytica</name>
    <dbReference type="NCBI Taxonomy" id="1790137"/>
    <lineage>
        <taxon>Bacteria</taxon>
        <taxon>Pseudomonadati</taxon>
        <taxon>Bacteroidota</taxon>
        <taxon>Flavobacteriia</taxon>
        <taxon>Flavobacteriales</taxon>
        <taxon>Flavobacteriaceae</taxon>
        <taxon>Wenyingzhuangia</taxon>
    </lineage>
</organism>
<dbReference type="GO" id="GO:0003824">
    <property type="term" value="F:catalytic activity"/>
    <property type="evidence" value="ECO:0007669"/>
    <property type="project" value="UniProtKB-ARBA"/>
</dbReference>
<gene>
    <name evidence="2" type="ORF">AXE80_12700</name>
</gene>
<dbReference type="Pfam" id="PF00378">
    <property type="entry name" value="ECH_1"/>
    <property type="match status" value="1"/>
</dbReference>
<sequence length="257" mass="27613">MNKIVDMGAYVKTTIKDKVAEIEFFSPASNSLASEQLDQLSNAIKGLGENDGISVIHLKSAGTNVFCAGASFDELLAIDNLENGTKFFMGFANVINAIRTCGKIVVTSVQGKTVGGGVGIAAASDYVFATETASIKLSELSIGIGPFVIEPAVTRKIGLTNMAKLSLNATTWRTAKWAHQAGLYHEVETTLSELNYSLDKFLKQLVSYSPQALSAMKKTMWKGTEDWASLLKERAGVSGELVLSEETNKALTQFKSK</sequence>
<dbReference type="EMBL" id="CP014224">
    <property type="protein sequence ID" value="ANW97091.1"/>
    <property type="molecule type" value="Genomic_DNA"/>
</dbReference>
<reference evidence="2 3" key="1">
    <citation type="submission" date="2016-02" db="EMBL/GenBank/DDBJ databases">
        <authorList>
            <person name="Wen L."/>
            <person name="He K."/>
            <person name="Yang H."/>
        </authorList>
    </citation>
    <scope>NUCLEOTIDE SEQUENCE [LARGE SCALE GENOMIC DNA]</scope>
    <source>
        <strain evidence="2 3">CZ1127</strain>
    </source>
</reference>
<dbReference type="GO" id="GO:0008300">
    <property type="term" value="P:isoprenoid catabolic process"/>
    <property type="evidence" value="ECO:0007669"/>
    <property type="project" value="TreeGrafter"/>
</dbReference>
<dbReference type="InterPro" id="IPR051683">
    <property type="entry name" value="Enoyl-CoA_Hydratase/Isomerase"/>
</dbReference>
<accession>A0A1B1Y8I6</accession>
<dbReference type="STRING" id="1790137.AXE80_12700"/>
<dbReference type="RefSeq" id="WP_068827944.1">
    <property type="nucleotide sequence ID" value="NZ_CP014224.1"/>
</dbReference>